<dbReference type="SUPFAM" id="SSF52091">
    <property type="entry name" value="SpoIIaa-like"/>
    <property type="match status" value="1"/>
</dbReference>
<proteinExistence type="predicted"/>
<dbReference type="PROSITE" id="PS50801">
    <property type="entry name" value="STAS"/>
    <property type="match status" value="1"/>
</dbReference>
<dbReference type="RefSeq" id="WP_231336152.1">
    <property type="nucleotide sequence ID" value="NZ_CP059572.1"/>
</dbReference>
<organism evidence="3 4">
    <name type="scientific">Actinomadura graeca</name>
    <dbReference type="NCBI Taxonomy" id="2750812"/>
    <lineage>
        <taxon>Bacteria</taxon>
        <taxon>Bacillati</taxon>
        <taxon>Actinomycetota</taxon>
        <taxon>Actinomycetes</taxon>
        <taxon>Streptosporangiales</taxon>
        <taxon>Thermomonosporaceae</taxon>
        <taxon>Actinomadura</taxon>
    </lineage>
</organism>
<dbReference type="Pfam" id="PF01740">
    <property type="entry name" value="STAS"/>
    <property type="match status" value="1"/>
</dbReference>
<feature type="domain" description="STAS" evidence="2">
    <location>
        <begin position="29"/>
        <end position="121"/>
    </location>
</feature>
<accession>A0ABX8QVP1</accession>
<gene>
    <name evidence="3" type="ORF">AGRA3207_003878</name>
</gene>
<name>A0ABX8QVP1_9ACTN</name>
<dbReference type="CDD" id="cd07043">
    <property type="entry name" value="STAS_anti-anti-sigma_factors"/>
    <property type="match status" value="1"/>
</dbReference>
<feature type="region of interest" description="Disordered" evidence="1">
    <location>
        <begin position="1"/>
        <end position="27"/>
    </location>
</feature>
<evidence type="ECO:0000313" key="3">
    <source>
        <dbReference type="EMBL" id="QXJ22816.1"/>
    </source>
</evidence>
<evidence type="ECO:0000313" key="4">
    <source>
        <dbReference type="Proteomes" id="UP001049518"/>
    </source>
</evidence>
<feature type="compositionally biased region" description="Low complexity" evidence="1">
    <location>
        <begin position="1"/>
        <end position="18"/>
    </location>
</feature>
<reference evidence="3" key="1">
    <citation type="submission" date="2020-07" db="EMBL/GenBank/DDBJ databases">
        <authorList>
            <person name="Tarantini F.S."/>
            <person name="Hong K.W."/>
            <person name="Chan K.G."/>
        </authorList>
    </citation>
    <scope>NUCLEOTIDE SEQUENCE</scope>
    <source>
        <strain evidence="3">32-07</strain>
    </source>
</reference>
<dbReference type="Proteomes" id="UP001049518">
    <property type="component" value="Chromosome"/>
</dbReference>
<evidence type="ECO:0000256" key="1">
    <source>
        <dbReference type="SAM" id="MobiDB-lite"/>
    </source>
</evidence>
<dbReference type="InterPro" id="IPR002645">
    <property type="entry name" value="STAS_dom"/>
</dbReference>
<dbReference type="EMBL" id="CP059572">
    <property type="protein sequence ID" value="QXJ22816.1"/>
    <property type="molecule type" value="Genomic_DNA"/>
</dbReference>
<sequence length="147" mass="15557">MLVQPTPQSVSDVVPPSSGATAAPDRPKLTMTTETRGHATILTMAGQLVSETAVTTEARILTTIVLAEQPLHLALDLSGVDTIDAHGANLLAKARFTVRAARGTLHLIVPQDAPARRMLSRHLLRCVVERAEDLPLADDGAEVENAA</sequence>
<dbReference type="Gene3D" id="3.30.750.24">
    <property type="entry name" value="STAS domain"/>
    <property type="match status" value="1"/>
</dbReference>
<protein>
    <submittedName>
        <fullName evidence="3">STAS domain-containing protein</fullName>
    </submittedName>
</protein>
<dbReference type="InterPro" id="IPR036513">
    <property type="entry name" value="STAS_dom_sf"/>
</dbReference>
<keyword evidence="4" id="KW-1185">Reference proteome</keyword>
<evidence type="ECO:0000259" key="2">
    <source>
        <dbReference type="PROSITE" id="PS50801"/>
    </source>
</evidence>